<evidence type="ECO:0000259" key="6">
    <source>
        <dbReference type="Pfam" id="PF01625"/>
    </source>
</evidence>
<keyword evidence="2 5" id="KW-0560">Oxidoreductase</keyword>
<evidence type="ECO:0000256" key="1">
    <source>
        <dbReference type="ARBA" id="ARBA00005591"/>
    </source>
</evidence>
<evidence type="ECO:0000313" key="7">
    <source>
        <dbReference type="EMBL" id="ACB52009.1"/>
    </source>
</evidence>
<dbReference type="AlphaFoldDB" id="B1WT87"/>
<dbReference type="SUPFAM" id="SSF55068">
    <property type="entry name" value="Peptide methionine sulfoxide reductase"/>
    <property type="match status" value="1"/>
</dbReference>
<dbReference type="HOGENOM" id="CLU_031040_10_0_3"/>
<dbReference type="NCBIfam" id="TIGR00401">
    <property type="entry name" value="msrA"/>
    <property type="match status" value="1"/>
</dbReference>
<dbReference type="HAMAP" id="MF_01401">
    <property type="entry name" value="MsrA"/>
    <property type="match status" value="1"/>
</dbReference>
<dbReference type="KEGG" id="cyt:cce_2661"/>
<name>B1WT87_CROS5</name>
<keyword evidence="8" id="KW-1185">Reference proteome</keyword>
<evidence type="ECO:0000256" key="2">
    <source>
        <dbReference type="ARBA" id="ARBA00023002"/>
    </source>
</evidence>
<dbReference type="EMBL" id="CP000806">
    <property type="protein sequence ID" value="ACB52009.1"/>
    <property type="molecule type" value="Genomic_DNA"/>
</dbReference>
<dbReference type="Pfam" id="PF01625">
    <property type="entry name" value="PMSR"/>
    <property type="match status" value="1"/>
</dbReference>
<reference evidence="7 8" key="1">
    <citation type="journal article" date="2008" name="Proc. Natl. Acad. Sci. U.S.A.">
        <title>The genome of Cyanothece 51142, a unicellular diazotrophic cyanobacterium important in the marine nitrogen cycle.</title>
        <authorList>
            <person name="Welsh E.A."/>
            <person name="Liberton M."/>
            <person name="Stoeckel J."/>
            <person name="Loh T."/>
            <person name="Elvitigala T."/>
            <person name="Wang C."/>
            <person name="Wollam A."/>
            <person name="Fulton R.S."/>
            <person name="Clifton S.W."/>
            <person name="Jacobs J.M."/>
            <person name="Aurora R."/>
            <person name="Ghosh B.K."/>
            <person name="Sherman L.A."/>
            <person name="Smith R.D."/>
            <person name="Wilson R.K."/>
            <person name="Pakrasi H.B."/>
        </authorList>
    </citation>
    <scope>NUCLEOTIDE SEQUENCE [LARGE SCALE GENOMIC DNA]</scope>
    <source>
        <strain evidence="8">ATCC 51142 / BH68</strain>
    </source>
</reference>
<dbReference type="GO" id="GO:0033744">
    <property type="term" value="F:L-methionine:thioredoxin-disulfide S-oxidoreductase activity"/>
    <property type="evidence" value="ECO:0007669"/>
    <property type="project" value="RHEA"/>
</dbReference>
<dbReference type="InterPro" id="IPR002569">
    <property type="entry name" value="Met_Sox_Rdtase_MsrA_dom"/>
</dbReference>
<organism evidence="7 8">
    <name type="scientific">Crocosphaera subtropica (strain ATCC 51142 / BH68)</name>
    <name type="common">Cyanothece sp. (strain ATCC 51142)</name>
    <dbReference type="NCBI Taxonomy" id="43989"/>
    <lineage>
        <taxon>Bacteria</taxon>
        <taxon>Bacillati</taxon>
        <taxon>Cyanobacteriota</taxon>
        <taxon>Cyanophyceae</taxon>
        <taxon>Oscillatoriophycideae</taxon>
        <taxon>Chroococcales</taxon>
        <taxon>Aphanothecaceae</taxon>
        <taxon>Crocosphaera</taxon>
        <taxon>Crocosphaera subtropica</taxon>
    </lineage>
</organism>
<dbReference type="EC" id="1.8.4.11" evidence="5"/>
<dbReference type="PANTHER" id="PTHR43774">
    <property type="entry name" value="PEPTIDE METHIONINE SULFOXIDE REDUCTASE"/>
    <property type="match status" value="1"/>
</dbReference>
<evidence type="ECO:0000256" key="5">
    <source>
        <dbReference type="HAMAP-Rule" id="MF_01401"/>
    </source>
</evidence>
<sequence>MIMNNDSMEKATFAAGCFWGVEAAFRRLKGVVSTSVGYMGGHWPNPSYLDVCARVTGHAEVVQVEYDPTIISYPQLLETFWKIHDPTSFNRQGPDRGEQYRSVIFYHNPDQEKIARESKVKLDNSGHYEKDIVTEIKPASDYYLAEDYHQQYFEKKPRK</sequence>
<accession>B1WT87</accession>
<comment type="catalytic activity">
    <reaction evidence="3 5">
        <text>L-methionyl-[protein] + [thioredoxin]-disulfide + H2O = L-methionyl-(S)-S-oxide-[protein] + [thioredoxin]-dithiol</text>
        <dbReference type="Rhea" id="RHEA:14217"/>
        <dbReference type="Rhea" id="RHEA-COMP:10698"/>
        <dbReference type="Rhea" id="RHEA-COMP:10700"/>
        <dbReference type="Rhea" id="RHEA-COMP:12313"/>
        <dbReference type="Rhea" id="RHEA-COMP:12315"/>
        <dbReference type="ChEBI" id="CHEBI:15377"/>
        <dbReference type="ChEBI" id="CHEBI:16044"/>
        <dbReference type="ChEBI" id="CHEBI:29950"/>
        <dbReference type="ChEBI" id="CHEBI:44120"/>
        <dbReference type="ChEBI" id="CHEBI:50058"/>
        <dbReference type="EC" id="1.8.4.11"/>
    </reaction>
</comment>
<comment type="similarity">
    <text evidence="1 5">Belongs to the MsrA Met sulfoxide reductase family.</text>
</comment>
<dbReference type="eggNOG" id="COG0225">
    <property type="taxonomic scope" value="Bacteria"/>
</dbReference>
<comment type="catalytic activity">
    <reaction evidence="4 5">
        <text>[thioredoxin]-disulfide + L-methionine + H2O = L-methionine (S)-S-oxide + [thioredoxin]-dithiol</text>
        <dbReference type="Rhea" id="RHEA:19993"/>
        <dbReference type="Rhea" id="RHEA-COMP:10698"/>
        <dbReference type="Rhea" id="RHEA-COMP:10700"/>
        <dbReference type="ChEBI" id="CHEBI:15377"/>
        <dbReference type="ChEBI" id="CHEBI:29950"/>
        <dbReference type="ChEBI" id="CHEBI:50058"/>
        <dbReference type="ChEBI" id="CHEBI:57844"/>
        <dbReference type="ChEBI" id="CHEBI:58772"/>
        <dbReference type="EC" id="1.8.4.11"/>
    </reaction>
</comment>
<protein>
    <recommendedName>
        <fullName evidence="5">Peptide methionine sulfoxide reductase MsrA</fullName>
        <shortName evidence="5">Protein-methionine-S-oxide reductase</shortName>
        <ecNumber evidence="5">1.8.4.11</ecNumber>
    </recommendedName>
    <alternativeName>
        <fullName evidence="5">Peptide-methionine (S)-S-oxide reductase</fullName>
        <shortName evidence="5">Peptide Met(O) reductase</shortName>
    </alternativeName>
</protein>
<feature type="domain" description="Peptide methionine sulphoxide reductase MsrA" evidence="6">
    <location>
        <begin position="10"/>
        <end position="158"/>
    </location>
</feature>
<proteinExistence type="inferred from homology"/>
<gene>
    <name evidence="7" type="primary">msrA1</name>
    <name evidence="5" type="synonym">msrA</name>
    <name evidence="7" type="ordered locus">cce_2661</name>
</gene>
<dbReference type="STRING" id="43989.cce_2661"/>
<evidence type="ECO:0000256" key="3">
    <source>
        <dbReference type="ARBA" id="ARBA00047806"/>
    </source>
</evidence>
<dbReference type="GO" id="GO:0008113">
    <property type="term" value="F:peptide-methionine (S)-S-oxide reductase activity"/>
    <property type="evidence" value="ECO:0007669"/>
    <property type="project" value="UniProtKB-UniRule"/>
</dbReference>
<feature type="active site" evidence="5">
    <location>
        <position position="17"/>
    </location>
</feature>
<dbReference type="Proteomes" id="UP000001203">
    <property type="component" value="Chromosome circular"/>
</dbReference>
<evidence type="ECO:0000256" key="4">
    <source>
        <dbReference type="ARBA" id="ARBA00048782"/>
    </source>
</evidence>
<comment type="function">
    <text evidence="5">Has an important function as a repair enzyme for proteins that have been inactivated by oxidation. Catalyzes the reversible oxidation-reduction of methionine sulfoxide in proteins to methionine.</text>
</comment>
<evidence type="ECO:0000313" key="8">
    <source>
        <dbReference type="Proteomes" id="UP000001203"/>
    </source>
</evidence>
<dbReference type="InterPro" id="IPR036509">
    <property type="entry name" value="Met_Sox_Rdtase_MsrA_sf"/>
</dbReference>
<dbReference type="PANTHER" id="PTHR43774:SF1">
    <property type="entry name" value="PEPTIDE METHIONINE SULFOXIDE REDUCTASE MSRA 2"/>
    <property type="match status" value="1"/>
</dbReference>
<dbReference type="Gene3D" id="3.30.1060.10">
    <property type="entry name" value="Peptide methionine sulphoxide reductase MsrA"/>
    <property type="match status" value="1"/>
</dbReference>